<gene>
    <name evidence="1" type="ORF">SPHA_12904</name>
</gene>
<organism evidence="1 2">
    <name type="scientific">Acanthosepion pharaonis</name>
    <name type="common">Pharaoh cuttlefish</name>
    <name type="synonym">Sepia pharaonis</name>
    <dbReference type="NCBI Taxonomy" id="158019"/>
    <lineage>
        <taxon>Eukaryota</taxon>
        <taxon>Metazoa</taxon>
        <taxon>Spiralia</taxon>
        <taxon>Lophotrochozoa</taxon>
        <taxon>Mollusca</taxon>
        <taxon>Cephalopoda</taxon>
        <taxon>Coleoidea</taxon>
        <taxon>Decapodiformes</taxon>
        <taxon>Sepiida</taxon>
        <taxon>Sepiina</taxon>
        <taxon>Sepiidae</taxon>
        <taxon>Acanthosepion</taxon>
    </lineage>
</organism>
<accession>A0A812BA21</accession>
<evidence type="ECO:0000313" key="1">
    <source>
        <dbReference type="EMBL" id="CAE1174012.1"/>
    </source>
</evidence>
<comment type="caution">
    <text evidence="1">The sequence shown here is derived from an EMBL/GenBank/DDBJ whole genome shotgun (WGS) entry which is preliminary data.</text>
</comment>
<dbReference type="Proteomes" id="UP000597762">
    <property type="component" value="Unassembled WGS sequence"/>
</dbReference>
<sequence>MLGWNVYYSTVTCTEDCQILQLDTGDCFHILQTRSKRKMSYFLRLARDKVSVLLERWPEPCPVRLLSIAQRELNRMLTPTPEARTETGATRRKQFVSESAPPTMFPVLSLTSAVNKEKIEKPEDSSDLDLLTNEIFLRTFRYSVSMMKEKNKDKKRKRETMFSRAKNMGKTPIIASKGLKKLAKRETMSLNESQQRELTILEARILAWYNEMEEEMNIPADKCVPKLHIAEAFVS</sequence>
<dbReference type="AlphaFoldDB" id="A0A812BA21"/>
<protein>
    <submittedName>
        <fullName evidence="1">Uncharacterized protein</fullName>
    </submittedName>
</protein>
<name>A0A812BA21_ACAPH</name>
<reference evidence="1" key="1">
    <citation type="submission" date="2021-01" db="EMBL/GenBank/DDBJ databases">
        <authorList>
            <person name="Li R."/>
            <person name="Bekaert M."/>
        </authorList>
    </citation>
    <scope>NUCLEOTIDE SEQUENCE</scope>
    <source>
        <strain evidence="1">Farmed</strain>
    </source>
</reference>
<keyword evidence="2" id="KW-1185">Reference proteome</keyword>
<evidence type="ECO:0000313" key="2">
    <source>
        <dbReference type="Proteomes" id="UP000597762"/>
    </source>
</evidence>
<dbReference type="EMBL" id="CAHIKZ030000432">
    <property type="protein sequence ID" value="CAE1174012.1"/>
    <property type="molecule type" value="Genomic_DNA"/>
</dbReference>
<proteinExistence type="predicted"/>